<name>A0A4S1XD12_9SPHN</name>
<comment type="similarity">
    <text evidence="1">Belongs to the SURF1 family.</text>
</comment>
<proteinExistence type="inferred from homology"/>
<evidence type="ECO:0000256" key="2">
    <source>
        <dbReference type="SAM" id="MobiDB-lite"/>
    </source>
</evidence>
<keyword evidence="1" id="KW-1003">Cell membrane</keyword>
<sequence length="263" mass="27592">MSGAAGAQPFTPADLADEANRVQGGGNTALPPLVDSRGRGRIPLIPTIIVTLAVAAMIGLGLWQLMIRRPQKLAAIEQLASNPGRPEIAFPRFPDDRLLFRKARGFCVQPVSSRLTGAGSAGFRFIVECRTGGAEGPGMLVQLGTTRDPLAKSVWKGGAVRGTISHAPDGRSMLASLFDRTPKRLLLVADTPAPGLAPNAAPDLSSVPNNHLAYGVQWFLFALVASVIYVLALRWRGRKPSPLPEREGSGVGASASEPPAPAA</sequence>
<keyword evidence="1" id="KW-1133">Transmembrane helix</keyword>
<keyword evidence="1" id="KW-0812">Transmembrane</keyword>
<evidence type="ECO:0000256" key="1">
    <source>
        <dbReference type="RuleBase" id="RU363076"/>
    </source>
</evidence>
<keyword evidence="4" id="KW-1185">Reference proteome</keyword>
<evidence type="ECO:0000313" key="3">
    <source>
        <dbReference type="EMBL" id="TGX53563.1"/>
    </source>
</evidence>
<evidence type="ECO:0000313" key="4">
    <source>
        <dbReference type="Proteomes" id="UP000306147"/>
    </source>
</evidence>
<feature type="region of interest" description="Disordered" evidence="2">
    <location>
        <begin position="239"/>
        <end position="263"/>
    </location>
</feature>
<dbReference type="OrthoDB" id="6079986at2"/>
<keyword evidence="1" id="KW-0472">Membrane</keyword>
<accession>A0A4S1XD12</accession>
<reference evidence="3 4" key="1">
    <citation type="submission" date="2019-04" db="EMBL/GenBank/DDBJ databases">
        <title>Sphingomonas psychrotolerans sp. nov., isolated from soil in the Tianshan Mountains, Xinjiang, China.</title>
        <authorList>
            <person name="Luo Y."/>
            <person name="Sheng H."/>
        </authorList>
    </citation>
    <scope>NUCLEOTIDE SEQUENCE [LARGE SCALE GENOMIC DNA]</scope>
    <source>
        <strain evidence="3 4">ZFGT-11</strain>
    </source>
</reference>
<gene>
    <name evidence="3" type="ORF">E5A73_12095</name>
</gene>
<dbReference type="GO" id="GO:0005886">
    <property type="term" value="C:plasma membrane"/>
    <property type="evidence" value="ECO:0007669"/>
    <property type="project" value="UniProtKB-SubCell"/>
</dbReference>
<protein>
    <recommendedName>
        <fullName evidence="1">SURF1-like protein</fullName>
    </recommendedName>
</protein>
<feature type="transmembrane region" description="Helical" evidence="1">
    <location>
        <begin position="44"/>
        <end position="66"/>
    </location>
</feature>
<comment type="caution">
    <text evidence="3">The sequence shown here is derived from an EMBL/GenBank/DDBJ whole genome shotgun (WGS) entry which is preliminary data.</text>
</comment>
<dbReference type="AlphaFoldDB" id="A0A4S1XD12"/>
<dbReference type="Pfam" id="PF02104">
    <property type="entry name" value="SURF1"/>
    <property type="match status" value="1"/>
</dbReference>
<dbReference type="Proteomes" id="UP000306147">
    <property type="component" value="Unassembled WGS sequence"/>
</dbReference>
<comment type="subcellular location">
    <subcellularLocation>
        <location evidence="1">Cell membrane</location>
        <topology evidence="1">Multi-pass membrane protein</topology>
    </subcellularLocation>
</comment>
<dbReference type="InterPro" id="IPR002994">
    <property type="entry name" value="Surf1/Shy1"/>
</dbReference>
<dbReference type="EMBL" id="SRXT01000004">
    <property type="protein sequence ID" value="TGX53563.1"/>
    <property type="molecule type" value="Genomic_DNA"/>
</dbReference>
<organism evidence="3 4">
    <name type="scientific">Sphingomonas gei</name>
    <dbReference type="NCBI Taxonomy" id="1395960"/>
    <lineage>
        <taxon>Bacteria</taxon>
        <taxon>Pseudomonadati</taxon>
        <taxon>Pseudomonadota</taxon>
        <taxon>Alphaproteobacteria</taxon>
        <taxon>Sphingomonadales</taxon>
        <taxon>Sphingomonadaceae</taxon>
        <taxon>Sphingomonas</taxon>
    </lineage>
</organism>
<feature type="transmembrane region" description="Helical" evidence="1">
    <location>
        <begin position="212"/>
        <end position="232"/>
    </location>
</feature>